<gene>
    <name evidence="1" type="ORF">OTI717_LOCUS27957</name>
</gene>
<evidence type="ECO:0000313" key="2">
    <source>
        <dbReference type="Proteomes" id="UP000663823"/>
    </source>
</evidence>
<sequence length="170" mass="19624">MEYLLDVFSSIHIPLSNTNSFIRSILYDSNSNIQNFIGNYGLALKNLSQMKSNNINLRFIRRRKQFIQIIRLEQARKQDDNLVFHLKYDGKTEISNILTLSGIHSISNTKKNELIIYLDEISPNDKTLISAITLNTNDNNTPSYLPLVIHNDITDKSELILFFSIDKPHL</sequence>
<dbReference type="EMBL" id="CAJOAX010006449">
    <property type="protein sequence ID" value="CAF3981160.1"/>
    <property type="molecule type" value="Genomic_DNA"/>
</dbReference>
<organism evidence="1 2">
    <name type="scientific">Rotaria sordida</name>
    <dbReference type="NCBI Taxonomy" id="392033"/>
    <lineage>
        <taxon>Eukaryota</taxon>
        <taxon>Metazoa</taxon>
        <taxon>Spiralia</taxon>
        <taxon>Gnathifera</taxon>
        <taxon>Rotifera</taxon>
        <taxon>Eurotatoria</taxon>
        <taxon>Bdelloidea</taxon>
        <taxon>Philodinida</taxon>
        <taxon>Philodinidae</taxon>
        <taxon>Rotaria</taxon>
    </lineage>
</organism>
<dbReference type="Proteomes" id="UP000663823">
    <property type="component" value="Unassembled WGS sequence"/>
</dbReference>
<reference evidence="1" key="1">
    <citation type="submission" date="2021-02" db="EMBL/GenBank/DDBJ databases">
        <authorList>
            <person name="Nowell W R."/>
        </authorList>
    </citation>
    <scope>NUCLEOTIDE SEQUENCE</scope>
</reference>
<proteinExistence type="predicted"/>
<protein>
    <submittedName>
        <fullName evidence="1">Uncharacterized protein</fullName>
    </submittedName>
</protein>
<feature type="non-terminal residue" evidence="1">
    <location>
        <position position="170"/>
    </location>
</feature>
<comment type="caution">
    <text evidence="1">The sequence shown here is derived from an EMBL/GenBank/DDBJ whole genome shotgun (WGS) entry which is preliminary data.</text>
</comment>
<dbReference type="AlphaFoldDB" id="A0A819MK13"/>
<accession>A0A819MK13</accession>
<name>A0A819MK13_9BILA</name>
<evidence type="ECO:0000313" key="1">
    <source>
        <dbReference type="EMBL" id="CAF3981160.1"/>
    </source>
</evidence>